<accession>A0A1H9LXG8</accession>
<protein>
    <submittedName>
        <fullName evidence="1">Uncharacterized protein</fullName>
    </submittedName>
</protein>
<dbReference type="AlphaFoldDB" id="A0A1H9LXG8"/>
<gene>
    <name evidence="1" type="ORF">SAMN04489841_3124</name>
</gene>
<sequence>MVGPLYRHVAHESPDSGLRTIAIHMNHQSTIETQAGTSPYSAPLCLKCETELVAGIGRLHCPSCGWGECSGAD</sequence>
<evidence type="ECO:0000313" key="2">
    <source>
        <dbReference type="Proteomes" id="UP000199114"/>
    </source>
</evidence>
<evidence type="ECO:0000313" key="1">
    <source>
        <dbReference type="EMBL" id="SER16114.1"/>
    </source>
</evidence>
<name>A0A1H9LXG8_9EURY</name>
<dbReference type="InterPro" id="IPR011011">
    <property type="entry name" value="Znf_FYVE_PHD"/>
</dbReference>
<dbReference type="EMBL" id="FOFD01000004">
    <property type="protein sequence ID" value="SER16114.1"/>
    <property type="molecule type" value="Genomic_DNA"/>
</dbReference>
<reference evidence="2" key="1">
    <citation type="submission" date="2016-10" db="EMBL/GenBank/DDBJ databases">
        <authorList>
            <person name="Varghese N."/>
            <person name="Submissions S."/>
        </authorList>
    </citation>
    <scope>NUCLEOTIDE SEQUENCE [LARGE SCALE GENOMIC DNA]</scope>
    <source>
        <strain evidence="2">DSM 25055</strain>
    </source>
</reference>
<keyword evidence="2" id="KW-1185">Reference proteome</keyword>
<dbReference type="STRING" id="1186196.SAMN04489841_3124"/>
<dbReference type="Proteomes" id="UP000199114">
    <property type="component" value="Unassembled WGS sequence"/>
</dbReference>
<proteinExistence type="predicted"/>
<organism evidence="1 2">
    <name type="scientific">Natrinema salaciae</name>
    <dbReference type="NCBI Taxonomy" id="1186196"/>
    <lineage>
        <taxon>Archaea</taxon>
        <taxon>Methanobacteriati</taxon>
        <taxon>Methanobacteriota</taxon>
        <taxon>Stenosarchaea group</taxon>
        <taxon>Halobacteria</taxon>
        <taxon>Halobacteriales</taxon>
        <taxon>Natrialbaceae</taxon>
        <taxon>Natrinema</taxon>
    </lineage>
</organism>
<dbReference type="SUPFAM" id="SSF57903">
    <property type="entry name" value="FYVE/PHD zinc finger"/>
    <property type="match status" value="1"/>
</dbReference>